<evidence type="ECO:0000256" key="1">
    <source>
        <dbReference type="SAM" id="Coils"/>
    </source>
</evidence>
<dbReference type="RefSeq" id="WP_114478627.1">
    <property type="nucleotide sequence ID" value="NZ_QPII01000005.1"/>
</dbReference>
<feature type="coiled-coil region" evidence="1">
    <location>
        <begin position="30"/>
        <end position="74"/>
    </location>
</feature>
<dbReference type="AlphaFoldDB" id="A0A368U0V3"/>
<sequence length="150" mass="16772">MNKVDIHDAATQLAAGRTAYSLARELLGVRAELKTQRDQAIKNLHHFEDQSRQNRVTRREAKELRDTLEQIEAEEGQEIAYLQEQLDAAKLAVLQATANALNCHNRCKHLERSQVCNACGSEPGQYHAPECPAVDAFTAGRIRAGLKVKR</sequence>
<comment type="caution">
    <text evidence="2">The sequence shown here is derived from an EMBL/GenBank/DDBJ whole genome shotgun (WGS) entry which is preliminary data.</text>
</comment>
<gene>
    <name evidence="2" type="ORF">DU505_08805</name>
</gene>
<keyword evidence="3" id="KW-1185">Reference proteome</keyword>
<dbReference type="EMBL" id="QPII01000005">
    <property type="protein sequence ID" value="RCV89692.1"/>
    <property type="molecule type" value="Genomic_DNA"/>
</dbReference>
<accession>A0A368U0V3</accession>
<reference evidence="2 3" key="1">
    <citation type="submission" date="2018-07" db="EMBL/GenBank/DDBJ databases">
        <title>Halomonas montanilacus sp. nov., isolated from Lake Pengyan on Tibetan Plateau.</title>
        <authorList>
            <person name="Lu H."/>
            <person name="Xing P."/>
            <person name="Wu Q."/>
        </authorList>
    </citation>
    <scope>NUCLEOTIDE SEQUENCE [LARGE SCALE GENOMIC DNA]</scope>
    <source>
        <strain evidence="2 3">PYC7W</strain>
    </source>
</reference>
<protein>
    <submittedName>
        <fullName evidence="2">Uncharacterized protein</fullName>
    </submittedName>
</protein>
<keyword evidence="1" id="KW-0175">Coiled coil</keyword>
<name>A0A368U0V3_9GAMM</name>
<evidence type="ECO:0000313" key="3">
    <source>
        <dbReference type="Proteomes" id="UP000252405"/>
    </source>
</evidence>
<dbReference type="OrthoDB" id="8449869at2"/>
<evidence type="ECO:0000313" key="2">
    <source>
        <dbReference type="EMBL" id="RCV89692.1"/>
    </source>
</evidence>
<proteinExistence type="predicted"/>
<dbReference type="Proteomes" id="UP000252405">
    <property type="component" value="Unassembled WGS sequence"/>
</dbReference>
<organism evidence="2 3">
    <name type="scientific">Billgrantia montanilacus</name>
    <dbReference type="NCBI Taxonomy" id="2282305"/>
    <lineage>
        <taxon>Bacteria</taxon>
        <taxon>Pseudomonadati</taxon>
        <taxon>Pseudomonadota</taxon>
        <taxon>Gammaproteobacteria</taxon>
        <taxon>Oceanospirillales</taxon>
        <taxon>Halomonadaceae</taxon>
        <taxon>Billgrantia</taxon>
    </lineage>
</organism>